<name>A0A2L2LMQ7_AGRTU</name>
<dbReference type="RefSeq" id="WP_158662976.1">
    <property type="nucleotide sequence ID" value="NZ_CP026928.1"/>
</dbReference>
<evidence type="ECO:0000256" key="1">
    <source>
        <dbReference type="ARBA" id="ARBA00022764"/>
    </source>
</evidence>
<dbReference type="InterPro" id="IPR006311">
    <property type="entry name" value="TAT_signal"/>
</dbReference>
<dbReference type="EMBL" id="CP026928">
    <property type="protein sequence ID" value="AVH45576.1"/>
    <property type="molecule type" value="Genomic_DNA"/>
</dbReference>
<dbReference type="Pfam" id="PF13416">
    <property type="entry name" value="SBP_bac_8"/>
    <property type="match status" value="1"/>
</dbReference>
<geneLocation type="plasmid" evidence="3">
    <name>pat1d1609b</name>
</geneLocation>
<protein>
    <recommendedName>
        <fullName evidence="4">ABC transporter substrate-binding protein</fullName>
    </recommendedName>
</protein>
<keyword evidence="2" id="KW-0614">Plasmid</keyword>
<dbReference type="Gene3D" id="3.40.190.10">
    <property type="entry name" value="Periplasmic binding protein-like II"/>
    <property type="match status" value="2"/>
</dbReference>
<accession>A0A2L2LMQ7</accession>
<dbReference type="AlphaFoldDB" id="A0A2L2LMQ7"/>
<sequence length="346" mass="38263">MKLTRRQVTHGMAVAAVGSAVTGLSMRPSRAAAKEIIIAQSGGQAGEALEKAYVAPFTAKTGVPVRLVGVESSTGELKAMLQSGTIDRHIWDVELADILSSPDLFEELDWDAIAPEPIFPEARQPKGIGRHYYSYVMSWNSKAKPIETWADFFDTEKFPGRRAMMSYDAYAQLEVALLADGVPADQLYPLNVDRAFRFLEANKDKINIWWDSGSQAAQVVTSGEVDYALIYSGRVAYSKEAGMTYNQGISVLNYLAVTKGIDPETKTAVMQFFHEMTVPRNELAAVQTIAYSGPSQGLDALLNDEQRHALSSSAQNRQKQILINSAWWAENRSAIDKRWTEFRASL</sequence>
<dbReference type="PROSITE" id="PS51318">
    <property type="entry name" value="TAT"/>
    <property type="match status" value="1"/>
</dbReference>
<evidence type="ECO:0000313" key="2">
    <source>
        <dbReference type="EMBL" id="AVH45576.1"/>
    </source>
</evidence>
<organism evidence="2 3">
    <name type="scientific">Agrobacterium tumefaciens</name>
    <dbReference type="NCBI Taxonomy" id="358"/>
    <lineage>
        <taxon>Bacteria</taxon>
        <taxon>Pseudomonadati</taxon>
        <taxon>Pseudomonadota</taxon>
        <taxon>Alphaproteobacteria</taxon>
        <taxon>Hyphomicrobiales</taxon>
        <taxon>Rhizobiaceae</taxon>
        <taxon>Rhizobium/Agrobacterium group</taxon>
        <taxon>Agrobacterium</taxon>
        <taxon>Agrobacterium tumefaciens complex</taxon>
    </lineage>
</organism>
<keyword evidence="1" id="KW-0574">Periplasm</keyword>
<dbReference type="Proteomes" id="UP000237717">
    <property type="component" value="Plasmid pAt1D1609b"/>
</dbReference>
<gene>
    <name evidence="2" type="ORF">At1D1609_55460</name>
</gene>
<evidence type="ECO:0000313" key="3">
    <source>
        <dbReference type="Proteomes" id="UP000237717"/>
    </source>
</evidence>
<reference evidence="2 3" key="1">
    <citation type="submission" date="2018-02" db="EMBL/GenBank/DDBJ databases">
        <title>Complete genome sequence of Agrobacterium tumefaciens 1D1609.</title>
        <authorList>
            <person name="Cho S.-T."/>
            <person name="Haryono M."/>
            <person name="Chang H.-H."/>
            <person name="Santos M.N."/>
            <person name="Lai E.-M."/>
            <person name="Kuo C.-H."/>
        </authorList>
    </citation>
    <scope>NUCLEOTIDE SEQUENCE [LARGE SCALE GENOMIC DNA]</scope>
    <source>
        <strain evidence="2 3">1D1609</strain>
        <plasmid evidence="3">Plasmid pat1d1609b</plasmid>
    </source>
</reference>
<proteinExistence type="predicted"/>
<evidence type="ECO:0008006" key="4">
    <source>
        <dbReference type="Google" id="ProtNLM"/>
    </source>
</evidence>
<dbReference type="SUPFAM" id="SSF53850">
    <property type="entry name" value="Periplasmic binding protein-like II"/>
    <property type="match status" value="1"/>
</dbReference>
<dbReference type="InterPro" id="IPR006059">
    <property type="entry name" value="SBP"/>
</dbReference>